<dbReference type="EMBL" id="KV419408">
    <property type="protein sequence ID" value="KZS93061.1"/>
    <property type="molecule type" value="Genomic_DNA"/>
</dbReference>
<evidence type="ECO:0000256" key="2">
    <source>
        <dbReference type="SAM" id="MobiDB-lite"/>
    </source>
</evidence>
<evidence type="ECO:0000313" key="4">
    <source>
        <dbReference type="EMBL" id="KZS93061.1"/>
    </source>
</evidence>
<feature type="compositionally biased region" description="Low complexity" evidence="2">
    <location>
        <begin position="222"/>
        <end position="235"/>
    </location>
</feature>
<reference evidence="4 5" key="1">
    <citation type="journal article" date="2016" name="Mol. Biol. Evol.">
        <title>Comparative Genomics of Early-Diverging Mushroom-Forming Fungi Provides Insights into the Origins of Lignocellulose Decay Capabilities.</title>
        <authorList>
            <person name="Nagy L.G."/>
            <person name="Riley R."/>
            <person name="Tritt A."/>
            <person name="Adam C."/>
            <person name="Daum C."/>
            <person name="Floudas D."/>
            <person name="Sun H."/>
            <person name="Yadav J.S."/>
            <person name="Pangilinan J."/>
            <person name="Larsson K.H."/>
            <person name="Matsuura K."/>
            <person name="Barry K."/>
            <person name="Labutti K."/>
            <person name="Kuo R."/>
            <person name="Ohm R.A."/>
            <person name="Bhattacharya S.S."/>
            <person name="Shirouzu T."/>
            <person name="Yoshinaga Y."/>
            <person name="Martin F.M."/>
            <person name="Grigoriev I.V."/>
            <person name="Hibbett D.S."/>
        </authorList>
    </citation>
    <scope>NUCLEOTIDE SEQUENCE [LARGE SCALE GENOMIC DNA]</scope>
    <source>
        <strain evidence="4 5">HHB9708</strain>
    </source>
</reference>
<dbReference type="Pfam" id="PF07742">
    <property type="entry name" value="BTG"/>
    <property type="match status" value="1"/>
</dbReference>
<accession>A0A164UAM5</accession>
<dbReference type="Proteomes" id="UP000076722">
    <property type="component" value="Unassembled WGS sequence"/>
</dbReference>
<feature type="region of interest" description="Disordered" evidence="2">
    <location>
        <begin position="185"/>
        <end position="287"/>
    </location>
</feature>
<organism evidence="4 5">
    <name type="scientific">Sistotremastrum niveocremeum HHB9708</name>
    <dbReference type="NCBI Taxonomy" id="1314777"/>
    <lineage>
        <taxon>Eukaryota</taxon>
        <taxon>Fungi</taxon>
        <taxon>Dikarya</taxon>
        <taxon>Basidiomycota</taxon>
        <taxon>Agaricomycotina</taxon>
        <taxon>Agaricomycetes</taxon>
        <taxon>Sistotremastrales</taxon>
        <taxon>Sistotremastraceae</taxon>
        <taxon>Sertulicium</taxon>
        <taxon>Sertulicium niveocremeum</taxon>
    </lineage>
</organism>
<dbReference type="OrthoDB" id="19928at2759"/>
<name>A0A164UAM5_9AGAM</name>
<feature type="compositionally biased region" description="Low complexity" evidence="2">
    <location>
        <begin position="185"/>
        <end position="205"/>
    </location>
</feature>
<dbReference type="AlphaFoldDB" id="A0A164UAM5"/>
<dbReference type="InterPro" id="IPR036054">
    <property type="entry name" value="BTG-like_sf"/>
</dbReference>
<dbReference type="STRING" id="1314777.A0A164UAM5"/>
<evidence type="ECO:0000256" key="1">
    <source>
        <dbReference type="ARBA" id="ARBA00007989"/>
    </source>
</evidence>
<dbReference type="InterPro" id="IPR002087">
    <property type="entry name" value="Anti_prolifrtn"/>
</dbReference>
<dbReference type="SUPFAM" id="SSF160696">
    <property type="entry name" value="BTG domain-like"/>
    <property type="match status" value="1"/>
</dbReference>
<proteinExistence type="inferred from homology"/>
<feature type="compositionally biased region" description="Polar residues" evidence="2">
    <location>
        <begin position="207"/>
        <end position="221"/>
    </location>
</feature>
<protein>
    <recommendedName>
        <fullName evidence="3">Anti-proliferative protein domain-containing protein</fullName>
    </recommendedName>
</protein>
<dbReference type="Gene3D" id="3.90.640.90">
    <property type="entry name" value="Anti-proliferative protein, N-terminal domain"/>
    <property type="match status" value="1"/>
</dbReference>
<feature type="domain" description="Anti-proliferative protein" evidence="3">
    <location>
        <begin position="17"/>
        <end position="119"/>
    </location>
</feature>
<gene>
    <name evidence="4" type="ORF">SISNIDRAFT_98348</name>
</gene>
<comment type="similarity">
    <text evidence="1">Belongs to the BTG family.</text>
</comment>
<sequence length="287" mass="31231">MPSLTSFTKTTSLTIAVTHAIAFLTRPLVPHYSSDTIERLHHSLQHNLETLLRPSWSETDDTTSGCLTLSPNKLPHAAIWRACNAASIHWSEWMSALGGREFDLFIQPGCVSFRLGAWGYNKVGPIVPLWSVDSPSSNLTLAQSIVDEDEDDIFSMIAEEIKAPTWMTPLLDQFPDVPVTATPFSIPSRSSSRSSASSDFSMDSAETSDTYSSATSLPSQASDCSSSEQKSTSSRSRARRHRTRVYIDASKKEVTPYDGGKTTVLTGGVMLGAPPAAKVSSGRRSRQ</sequence>
<evidence type="ECO:0000259" key="3">
    <source>
        <dbReference type="Pfam" id="PF07742"/>
    </source>
</evidence>
<evidence type="ECO:0000313" key="5">
    <source>
        <dbReference type="Proteomes" id="UP000076722"/>
    </source>
</evidence>
<keyword evidence="5" id="KW-1185">Reference proteome</keyword>